<protein>
    <submittedName>
        <fullName evidence="1">Uncharacterized protein</fullName>
    </submittedName>
</protein>
<keyword evidence="2" id="KW-1185">Reference proteome</keyword>
<reference evidence="1 2" key="1">
    <citation type="submission" date="2019-02" db="EMBL/GenBank/DDBJ databases">
        <title>Sequencing the genomes of 1000 actinobacteria strains.</title>
        <authorList>
            <person name="Klenk H.-P."/>
        </authorList>
    </citation>
    <scope>NUCLEOTIDE SEQUENCE [LARGE SCALE GENOMIC DNA]</scope>
    <source>
        <strain evidence="1 2">DSM 45612</strain>
    </source>
</reference>
<dbReference type="AlphaFoldDB" id="A0A4Q8BJE3"/>
<evidence type="ECO:0000313" key="1">
    <source>
        <dbReference type="EMBL" id="RZU77681.1"/>
    </source>
</evidence>
<organism evidence="1 2">
    <name type="scientific">Micromonospora kangleipakensis</name>
    <dbReference type="NCBI Taxonomy" id="1077942"/>
    <lineage>
        <taxon>Bacteria</taxon>
        <taxon>Bacillati</taxon>
        <taxon>Actinomycetota</taxon>
        <taxon>Actinomycetes</taxon>
        <taxon>Micromonosporales</taxon>
        <taxon>Micromonosporaceae</taxon>
        <taxon>Micromonospora</taxon>
    </lineage>
</organism>
<dbReference type="Proteomes" id="UP000294114">
    <property type="component" value="Unassembled WGS sequence"/>
</dbReference>
<dbReference type="EMBL" id="SHLD01000001">
    <property type="protein sequence ID" value="RZU77681.1"/>
    <property type="molecule type" value="Genomic_DNA"/>
</dbReference>
<proteinExistence type="predicted"/>
<sequence>MWVQVRMTDDEALIISDWIYQLENSDDLLSDEAVWPALYRINGAFEAVSPLIFAPDYGEELEAARVRVLAEGRDREGIGTLIQLTVDEALVLAHWLRNLRDSGGPLSDEVAWVPLRRIGDAIETKGLDGASLPAARKRLFATMGRSEDGVPFEDVPGYQPACEATRRRLGRR</sequence>
<comment type="caution">
    <text evidence="1">The sequence shown here is derived from an EMBL/GenBank/DDBJ whole genome shotgun (WGS) entry which is preliminary data.</text>
</comment>
<accession>A0A4Q8BJE3</accession>
<gene>
    <name evidence="1" type="ORF">EV384_6419</name>
</gene>
<name>A0A4Q8BJE3_9ACTN</name>
<evidence type="ECO:0000313" key="2">
    <source>
        <dbReference type="Proteomes" id="UP000294114"/>
    </source>
</evidence>